<gene>
    <name evidence="1" type="ORF">IQ260_26610</name>
</gene>
<dbReference type="Proteomes" id="UP000615026">
    <property type="component" value="Unassembled WGS sequence"/>
</dbReference>
<sequence>MEAENLNSFTLNSYFYGFRRDAHQLLAWGHQEALPQIHCNLTEEEITGLIVEEMREKLKDPTIPERFYDRYSVGEEKPLAVEGRTGKRRRKLDIVVESNLPRESRPEYVFEAKRLRKNGYPIGKYTGKDGVQCFVKGVYASQYPEAAMVGYVQSDVTSYWVSELKRNFGKDTNNYLRITKLLQKVQVLSPVPDTWVSEHERITEGSIAVYHIFLNCLASSAQTAS</sequence>
<comment type="caution">
    <text evidence="1">The sequence shown here is derived from an EMBL/GenBank/DDBJ whole genome shotgun (WGS) entry which is preliminary data.</text>
</comment>
<reference evidence="1" key="1">
    <citation type="submission" date="2020-10" db="EMBL/GenBank/DDBJ databases">
        <authorList>
            <person name="Castelo-Branco R."/>
            <person name="Eusebio N."/>
            <person name="Adriana R."/>
            <person name="Vieira A."/>
            <person name="Brugerolle De Fraissinette N."/>
            <person name="Rezende De Castro R."/>
            <person name="Schneider M.P."/>
            <person name="Vasconcelos V."/>
            <person name="Leao P.N."/>
        </authorList>
    </citation>
    <scope>NUCLEOTIDE SEQUENCE</scope>
    <source>
        <strain evidence="1">LEGE 11479</strain>
    </source>
</reference>
<protein>
    <submittedName>
        <fullName evidence="1">Uncharacterized protein</fullName>
    </submittedName>
</protein>
<proteinExistence type="predicted"/>
<name>A0A928ZZG4_LEPEC</name>
<organism evidence="1 2">
    <name type="scientific">Leptolyngbya cf. ectocarpi LEGE 11479</name>
    <dbReference type="NCBI Taxonomy" id="1828722"/>
    <lineage>
        <taxon>Bacteria</taxon>
        <taxon>Bacillati</taxon>
        <taxon>Cyanobacteriota</taxon>
        <taxon>Cyanophyceae</taxon>
        <taxon>Leptolyngbyales</taxon>
        <taxon>Leptolyngbyaceae</taxon>
        <taxon>Leptolyngbya group</taxon>
        <taxon>Leptolyngbya</taxon>
    </lineage>
</organism>
<evidence type="ECO:0000313" key="1">
    <source>
        <dbReference type="EMBL" id="MBE9070218.1"/>
    </source>
</evidence>
<accession>A0A928ZZG4</accession>
<dbReference type="RefSeq" id="WP_193996100.1">
    <property type="nucleotide sequence ID" value="NZ_JADEXP010000393.1"/>
</dbReference>
<evidence type="ECO:0000313" key="2">
    <source>
        <dbReference type="Proteomes" id="UP000615026"/>
    </source>
</evidence>
<dbReference type="AlphaFoldDB" id="A0A928ZZG4"/>
<dbReference type="EMBL" id="JADEXP010000393">
    <property type="protein sequence ID" value="MBE9070218.1"/>
    <property type="molecule type" value="Genomic_DNA"/>
</dbReference>
<keyword evidence="2" id="KW-1185">Reference proteome</keyword>